<dbReference type="PANTHER" id="PTHR36121">
    <property type="entry name" value="PROTEIN SXY"/>
    <property type="match status" value="1"/>
</dbReference>
<sequence>MTDINDKRVCDLKGLGKKSEQYLNEVGIYTRTDLEKTGAVGAFLKMRNETRVEPSLNFLYAMVGALEDKHWQKIAKEEKGRLLMELEGYKELEALLSRDG</sequence>
<dbReference type="Pfam" id="PF04994">
    <property type="entry name" value="TfoX_C"/>
    <property type="match status" value="1"/>
</dbReference>
<evidence type="ECO:0000313" key="2">
    <source>
        <dbReference type="EMBL" id="RDH82228.1"/>
    </source>
</evidence>
<comment type="caution">
    <text evidence="2">The sequence shown here is derived from an EMBL/GenBank/DDBJ whole genome shotgun (WGS) entry which is preliminary data.</text>
</comment>
<proteinExistence type="predicted"/>
<evidence type="ECO:0000313" key="3">
    <source>
        <dbReference type="Proteomes" id="UP000254771"/>
    </source>
</evidence>
<name>A0A370DBF2_9GAMM</name>
<feature type="domain" description="TfoX C-terminal" evidence="1">
    <location>
        <begin position="7"/>
        <end position="85"/>
    </location>
</feature>
<dbReference type="EMBL" id="QFXE01000021">
    <property type="protein sequence ID" value="RDH82228.1"/>
    <property type="molecule type" value="Genomic_DNA"/>
</dbReference>
<gene>
    <name evidence="2" type="ORF">DIZ78_17620</name>
</gene>
<reference evidence="2 3" key="1">
    <citation type="journal article" date="2018" name="ISME J.">
        <title>Endosymbiont genomes yield clues of tubeworm success.</title>
        <authorList>
            <person name="Li Y."/>
            <person name="Liles M.R."/>
            <person name="Halanych K.M."/>
        </authorList>
    </citation>
    <scope>NUCLEOTIDE SEQUENCE [LARGE SCALE GENOMIC DNA]</scope>
    <source>
        <strain evidence="2">A1462</strain>
    </source>
</reference>
<protein>
    <submittedName>
        <fullName evidence="2">Competence-specific regulator</fullName>
    </submittedName>
</protein>
<dbReference type="AlphaFoldDB" id="A0A370DBF2"/>
<dbReference type="InterPro" id="IPR007077">
    <property type="entry name" value="TfoX_C"/>
</dbReference>
<organism evidence="2 3">
    <name type="scientific">endosymbiont of Escarpia spicata</name>
    <dbReference type="NCBI Taxonomy" id="2200908"/>
    <lineage>
        <taxon>Bacteria</taxon>
        <taxon>Pseudomonadati</taxon>
        <taxon>Pseudomonadota</taxon>
        <taxon>Gammaproteobacteria</taxon>
        <taxon>sulfur-oxidizing symbionts</taxon>
    </lineage>
</organism>
<dbReference type="InterPro" id="IPR047525">
    <property type="entry name" value="TfoX-like"/>
</dbReference>
<keyword evidence="3" id="KW-1185">Reference proteome</keyword>
<dbReference type="PANTHER" id="PTHR36121:SF1">
    <property type="entry name" value="PROTEIN SXY"/>
    <property type="match status" value="1"/>
</dbReference>
<dbReference type="Proteomes" id="UP000254771">
    <property type="component" value="Unassembled WGS sequence"/>
</dbReference>
<dbReference type="Gene3D" id="1.10.150.20">
    <property type="entry name" value="5' to 3' exonuclease, C-terminal subdomain"/>
    <property type="match status" value="1"/>
</dbReference>
<evidence type="ECO:0000259" key="1">
    <source>
        <dbReference type="Pfam" id="PF04994"/>
    </source>
</evidence>
<accession>A0A370DBF2</accession>